<dbReference type="SMART" id="SM00317">
    <property type="entry name" value="SET"/>
    <property type="match status" value="1"/>
</dbReference>
<evidence type="ECO:0000259" key="2">
    <source>
        <dbReference type="PROSITE" id="PS50280"/>
    </source>
</evidence>
<dbReference type="Proteomes" id="UP001152607">
    <property type="component" value="Unassembled WGS sequence"/>
</dbReference>
<accession>A0A9W4UKG2</accession>
<dbReference type="SUPFAM" id="SSF82199">
    <property type="entry name" value="SET domain"/>
    <property type="match status" value="1"/>
</dbReference>
<dbReference type="Gene3D" id="1.25.40.10">
    <property type="entry name" value="Tetratricopeptide repeat domain"/>
    <property type="match status" value="1"/>
</dbReference>
<keyword evidence="4" id="KW-1185">Reference proteome</keyword>
<dbReference type="AlphaFoldDB" id="A0A9W4UKG2"/>
<dbReference type="PANTHER" id="PTHR47643:SF2">
    <property type="entry name" value="TPR DOMAIN PROTEIN (AFU_ORTHOLOGUE AFUA_5G12710)"/>
    <property type="match status" value="1"/>
</dbReference>
<dbReference type="EMBL" id="CAOQHR010000006">
    <property type="protein sequence ID" value="CAI6336317.1"/>
    <property type="molecule type" value="Genomic_DNA"/>
</dbReference>
<protein>
    <recommendedName>
        <fullName evidence="2">SET domain-containing protein</fullName>
    </recommendedName>
</protein>
<dbReference type="SUPFAM" id="SSF48452">
    <property type="entry name" value="TPR-like"/>
    <property type="match status" value="1"/>
</dbReference>
<dbReference type="InterPro" id="IPR001214">
    <property type="entry name" value="SET_dom"/>
</dbReference>
<dbReference type="InterPro" id="IPR046341">
    <property type="entry name" value="SET_dom_sf"/>
</dbReference>
<organism evidence="3 4">
    <name type="scientific">Periconia digitata</name>
    <dbReference type="NCBI Taxonomy" id="1303443"/>
    <lineage>
        <taxon>Eukaryota</taxon>
        <taxon>Fungi</taxon>
        <taxon>Dikarya</taxon>
        <taxon>Ascomycota</taxon>
        <taxon>Pezizomycotina</taxon>
        <taxon>Dothideomycetes</taxon>
        <taxon>Pleosporomycetidae</taxon>
        <taxon>Pleosporales</taxon>
        <taxon>Massarineae</taxon>
        <taxon>Periconiaceae</taxon>
        <taxon>Periconia</taxon>
    </lineage>
</organism>
<dbReference type="OrthoDB" id="438641at2759"/>
<evidence type="ECO:0000313" key="3">
    <source>
        <dbReference type="EMBL" id="CAI6336317.1"/>
    </source>
</evidence>
<name>A0A9W4UKG2_9PLEO</name>
<dbReference type="InterPro" id="IPR053209">
    <property type="entry name" value="Gramillin-biosynth_MTr"/>
</dbReference>
<sequence length="736" mass="83330">MDLKTLDGNKLIEKIKAQQEMLKSASERQGQRPQDRKSKDEMVHSFMISSMMSQIQMASQRNVIHQSFIPPAYRPSISPLAELRPIFIRDLQLEIHHRGTYLLLKAITPASRMNAVLVIAEDERDEAIMVEIYHQETEDVREATSLIGNDAVLLIKEPYFKVMASGEYGLRIDHLSDIIFVDQTNSMIPTAWRTGGNILETSAESLKLSGHKAVRRGKYWESITMYTRAIAHERATGEEIEVILRNRAFAFLKTQQYDAVLTDLGYHPGCNLKFSEKALYRTAEALYSLGRFSECLEVTRRLHIEFPNNQQAIVMLDRVQNRCSEQQAGTYKFKQLQLDAKRLSIPQLDYATYVGPLEVRNSEGKGRGLFVTKAVKAGDLLICEKAFGYAHVAENSEESSSCTLLVNTETERWFMGGHANLLRTLAQKIHKNPSLAPSFSALFHGDYEGPGTREVDGAPVVDTFLVERIASLNVFGCPPDSSLHTHQRIIQNENIEEKPYQSCGIWIKASYINHSCVGNVRRAFVGDMMIVRASRDLEADTELAFTYKKPSDETAEANKKFLKTWGFTCQCSLCQDVQDTKESVLIKRRKLLRELEKTCGAFPFQLAKFERLLKDVDKTYKQPANIVPRLGIWAPYMLLLRMYAAEKTSREVLVGVENILNSLGFVVHGVNSTSTAFEIVQWGVTQNHLVEVFLHARDAFRTLQLPDDAERATAYARLVFKIVVGENDSFESVHGI</sequence>
<feature type="region of interest" description="Disordered" evidence="1">
    <location>
        <begin position="21"/>
        <end position="40"/>
    </location>
</feature>
<dbReference type="Pfam" id="PF00856">
    <property type="entry name" value="SET"/>
    <property type="match status" value="1"/>
</dbReference>
<evidence type="ECO:0000256" key="1">
    <source>
        <dbReference type="SAM" id="MobiDB-lite"/>
    </source>
</evidence>
<dbReference type="PANTHER" id="PTHR47643">
    <property type="entry name" value="TPR DOMAIN PROTEIN (AFU_ORTHOLOGUE AFUA_5G12710)"/>
    <property type="match status" value="1"/>
</dbReference>
<dbReference type="InterPro" id="IPR011990">
    <property type="entry name" value="TPR-like_helical_dom_sf"/>
</dbReference>
<dbReference type="PROSITE" id="PS50280">
    <property type="entry name" value="SET"/>
    <property type="match status" value="1"/>
</dbReference>
<proteinExistence type="predicted"/>
<dbReference type="Gene3D" id="2.170.270.10">
    <property type="entry name" value="SET domain"/>
    <property type="match status" value="1"/>
</dbReference>
<comment type="caution">
    <text evidence="3">The sequence shown here is derived from an EMBL/GenBank/DDBJ whole genome shotgun (WGS) entry which is preliminary data.</text>
</comment>
<evidence type="ECO:0000313" key="4">
    <source>
        <dbReference type="Proteomes" id="UP001152607"/>
    </source>
</evidence>
<reference evidence="3" key="1">
    <citation type="submission" date="2023-01" db="EMBL/GenBank/DDBJ databases">
        <authorList>
            <person name="Van Ghelder C."/>
            <person name="Rancurel C."/>
        </authorList>
    </citation>
    <scope>NUCLEOTIDE SEQUENCE</scope>
    <source>
        <strain evidence="3">CNCM I-4278</strain>
    </source>
</reference>
<feature type="compositionally biased region" description="Basic and acidic residues" evidence="1">
    <location>
        <begin position="25"/>
        <end position="40"/>
    </location>
</feature>
<gene>
    <name evidence="3" type="ORF">PDIGIT_LOCUS9413</name>
</gene>
<feature type="domain" description="SET" evidence="2">
    <location>
        <begin position="355"/>
        <end position="548"/>
    </location>
</feature>
<dbReference type="CDD" id="cd20071">
    <property type="entry name" value="SET_SMYD"/>
    <property type="match status" value="1"/>
</dbReference>